<proteinExistence type="predicted"/>
<evidence type="ECO:0000313" key="3">
    <source>
        <dbReference type="Proteomes" id="UP000708208"/>
    </source>
</evidence>
<accession>A0A8J2JGG4</accession>
<dbReference type="InterPro" id="IPR024445">
    <property type="entry name" value="Tnp_ISXO2-like"/>
</dbReference>
<dbReference type="EMBL" id="CAJVCH010059472">
    <property type="protein sequence ID" value="CAG7719201.1"/>
    <property type="molecule type" value="Genomic_DNA"/>
</dbReference>
<evidence type="ECO:0000313" key="2">
    <source>
        <dbReference type="EMBL" id="CAG7719201.1"/>
    </source>
</evidence>
<protein>
    <recommendedName>
        <fullName evidence="1">ISXO2-like transposase domain-containing protein</fullName>
    </recommendedName>
</protein>
<dbReference type="PANTHER" id="PTHR47163:SF2">
    <property type="entry name" value="SI:DKEY-17M8.2"/>
    <property type="match status" value="1"/>
</dbReference>
<dbReference type="SMART" id="SM01126">
    <property type="entry name" value="DDE_Tnp_IS1595"/>
    <property type="match status" value="1"/>
</dbReference>
<dbReference type="InterPro" id="IPR053164">
    <property type="entry name" value="IS1016-like_transposase"/>
</dbReference>
<keyword evidence="3" id="KW-1185">Reference proteome</keyword>
<organism evidence="2 3">
    <name type="scientific">Allacma fusca</name>
    <dbReference type="NCBI Taxonomy" id="39272"/>
    <lineage>
        <taxon>Eukaryota</taxon>
        <taxon>Metazoa</taxon>
        <taxon>Ecdysozoa</taxon>
        <taxon>Arthropoda</taxon>
        <taxon>Hexapoda</taxon>
        <taxon>Collembola</taxon>
        <taxon>Symphypleona</taxon>
        <taxon>Sminthuridae</taxon>
        <taxon>Allacma</taxon>
    </lineage>
</organism>
<name>A0A8J2JGG4_9HEXA</name>
<reference evidence="2" key="1">
    <citation type="submission" date="2021-06" db="EMBL/GenBank/DDBJ databases">
        <authorList>
            <person name="Hodson N. C."/>
            <person name="Mongue J. A."/>
            <person name="Jaron S. K."/>
        </authorList>
    </citation>
    <scope>NUCLEOTIDE SEQUENCE</scope>
</reference>
<dbReference type="AlphaFoldDB" id="A0A8J2JGG4"/>
<dbReference type="PANTHER" id="PTHR47163">
    <property type="entry name" value="DDE_TNP_IS1595 DOMAIN-CONTAINING PROTEIN"/>
    <property type="match status" value="1"/>
</dbReference>
<sequence>NLELLLHWFFGLNVETTLVDTKCSSKSIVDWRHLAREVCSVANRNNKKKIGGPGHFVEIDETHLFRRKYNRGHRIKGESVWVLGGVDRATKEKFLVRVDNRKKRTMWPILKRHIAPRSIVITDDHKSYKGIEGYLQLDAHEVVVHRYSFNNPLFPDIYTNTIESIWRPLKKLAKRSGSNATIDLYIDEFLYRSKLQLEFGKRNYGTKFLRFMEDIRKVYPGPNKSIYKR</sequence>
<dbReference type="NCBIfam" id="NF033547">
    <property type="entry name" value="transpos_IS1595"/>
    <property type="match status" value="1"/>
</dbReference>
<dbReference type="Pfam" id="PF12762">
    <property type="entry name" value="DDE_Tnp_IS1595"/>
    <property type="match status" value="1"/>
</dbReference>
<dbReference type="OrthoDB" id="424490at2759"/>
<gene>
    <name evidence="2" type="ORF">AFUS01_LOCUS8536</name>
</gene>
<evidence type="ECO:0000259" key="1">
    <source>
        <dbReference type="SMART" id="SM01126"/>
    </source>
</evidence>
<comment type="caution">
    <text evidence="2">The sequence shown here is derived from an EMBL/GenBank/DDBJ whole genome shotgun (WGS) entry which is preliminary data.</text>
</comment>
<feature type="domain" description="ISXO2-like transposase" evidence="1">
    <location>
        <begin position="49"/>
        <end position="194"/>
    </location>
</feature>
<feature type="non-terminal residue" evidence="2">
    <location>
        <position position="1"/>
    </location>
</feature>
<dbReference type="Proteomes" id="UP000708208">
    <property type="component" value="Unassembled WGS sequence"/>
</dbReference>